<proteinExistence type="predicted"/>
<evidence type="ECO:0000313" key="2">
    <source>
        <dbReference type="EMBL" id="ABG59704.1"/>
    </source>
</evidence>
<keyword evidence="1" id="KW-0732">Signal</keyword>
<sequence>MYLVLCTTYSILIKTMKKSKLLFALFLSVVSFASVAQKQLELTSAKNGKVKTFVIGKTIRFKAFDDTDFEKGKIQNITATSITFYLPNEDEGSTIKEIPLSDLHALQKSTTIHSVTKAVGAFFILGGAYTMASSSALAGEDGSTGTYLGLGAGMVALGVVPYLFKPKIYILGVTHTAAIK</sequence>
<dbReference type="KEGG" id="chu:CHU_2449"/>
<keyword evidence="3" id="KW-1185">Reference proteome</keyword>
<dbReference type="EMBL" id="CP000383">
    <property type="protein sequence ID" value="ABG59704.1"/>
    <property type="molecule type" value="Genomic_DNA"/>
</dbReference>
<evidence type="ECO:0000256" key="1">
    <source>
        <dbReference type="SAM" id="SignalP"/>
    </source>
</evidence>
<evidence type="ECO:0000313" key="3">
    <source>
        <dbReference type="Proteomes" id="UP000001822"/>
    </source>
</evidence>
<protein>
    <submittedName>
        <fullName evidence="2">Uncharacterized protein</fullName>
    </submittedName>
</protein>
<accession>A0A6N4STD9</accession>
<feature type="chain" id="PRO_5026954166" evidence="1">
    <location>
        <begin position="34"/>
        <end position="180"/>
    </location>
</feature>
<organism evidence="2 3">
    <name type="scientific">Cytophaga hutchinsonii (strain ATCC 33406 / DSM 1761 / CIP 103989 / NBRC 15051 / NCIMB 9469 / D465)</name>
    <dbReference type="NCBI Taxonomy" id="269798"/>
    <lineage>
        <taxon>Bacteria</taxon>
        <taxon>Pseudomonadati</taxon>
        <taxon>Bacteroidota</taxon>
        <taxon>Cytophagia</taxon>
        <taxon>Cytophagales</taxon>
        <taxon>Cytophagaceae</taxon>
        <taxon>Cytophaga</taxon>
    </lineage>
</organism>
<dbReference type="Proteomes" id="UP000001822">
    <property type="component" value="Chromosome"/>
</dbReference>
<reference evidence="2 3" key="1">
    <citation type="journal article" date="2007" name="Appl. Environ. Microbiol.">
        <title>Genome sequence of the cellulolytic gliding bacterium Cytophaga hutchinsonii.</title>
        <authorList>
            <person name="Xie G."/>
            <person name="Bruce D.C."/>
            <person name="Challacombe J.F."/>
            <person name="Chertkov O."/>
            <person name="Detter J.C."/>
            <person name="Gilna P."/>
            <person name="Han C.S."/>
            <person name="Lucas S."/>
            <person name="Misra M."/>
            <person name="Myers G.L."/>
            <person name="Richardson P."/>
            <person name="Tapia R."/>
            <person name="Thayer N."/>
            <person name="Thompson L.S."/>
            <person name="Brettin T.S."/>
            <person name="Henrissat B."/>
            <person name="Wilson D.B."/>
            <person name="McBride M.J."/>
        </authorList>
    </citation>
    <scope>NUCLEOTIDE SEQUENCE [LARGE SCALE GENOMIC DNA]</scope>
    <source>
        <strain evidence="3">ATCC 33406 / DSM 1761 / CIP 103989 / NBRC 15051 / NCIMB 9469 / D465</strain>
    </source>
</reference>
<gene>
    <name evidence="2" type="ordered locus">CHU_2449</name>
</gene>
<dbReference type="AlphaFoldDB" id="A0A6N4STD9"/>
<name>A0A6N4STD9_CYTH3</name>
<feature type="signal peptide" evidence="1">
    <location>
        <begin position="1"/>
        <end position="33"/>
    </location>
</feature>